<accession>A0AAD9LBA0</accession>
<comment type="caution">
    <text evidence="1">The sequence shown here is derived from an EMBL/GenBank/DDBJ whole genome shotgun (WGS) entry which is preliminary data.</text>
</comment>
<proteinExistence type="predicted"/>
<evidence type="ECO:0000313" key="1">
    <source>
        <dbReference type="EMBL" id="KAK1928944.1"/>
    </source>
</evidence>
<dbReference type="AlphaFoldDB" id="A0AAD9LBA0"/>
<evidence type="ECO:0000313" key="2">
    <source>
        <dbReference type="Proteomes" id="UP001259832"/>
    </source>
</evidence>
<name>A0AAD9LBA0_9STRA</name>
<gene>
    <name evidence="1" type="ORF">P3T76_015584</name>
</gene>
<dbReference type="Proteomes" id="UP001259832">
    <property type="component" value="Unassembled WGS sequence"/>
</dbReference>
<sequence length="176" mass="19358">MQQLDRSGDIAAVAEQFALKSALTLLYWKHEGDCQQLQRAEDSDTIATANNRPKVVFQDEKGLLKWVLDRREAPLTRQDIVDHVLEEYPMFAASKTAAALKVWVIRFLKKYLPSKTLPVSKKKTGAVCDMDARASVSTNMIVVGIHQGVNVAPVPASSNLVSILVGVATPSRVRTS</sequence>
<organism evidence="1 2">
    <name type="scientific">Phytophthora citrophthora</name>
    <dbReference type="NCBI Taxonomy" id="4793"/>
    <lineage>
        <taxon>Eukaryota</taxon>
        <taxon>Sar</taxon>
        <taxon>Stramenopiles</taxon>
        <taxon>Oomycota</taxon>
        <taxon>Peronosporomycetes</taxon>
        <taxon>Peronosporales</taxon>
        <taxon>Peronosporaceae</taxon>
        <taxon>Phytophthora</taxon>
    </lineage>
</organism>
<reference evidence="1" key="1">
    <citation type="submission" date="2023-08" db="EMBL/GenBank/DDBJ databases">
        <title>Reference Genome Resource for the Citrus Pathogen Phytophthora citrophthora.</title>
        <authorList>
            <person name="Moller H."/>
            <person name="Coetzee B."/>
            <person name="Rose L.J."/>
            <person name="Van Niekerk J.M."/>
        </authorList>
    </citation>
    <scope>NUCLEOTIDE SEQUENCE</scope>
    <source>
        <strain evidence="1">STE-U-9442</strain>
    </source>
</reference>
<dbReference type="EMBL" id="JASMQC010000055">
    <property type="protein sequence ID" value="KAK1928944.1"/>
    <property type="molecule type" value="Genomic_DNA"/>
</dbReference>
<protein>
    <submittedName>
        <fullName evidence="1">Uncharacterized protein</fullName>
    </submittedName>
</protein>
<keyword evidence="2" id="KW-1185">Reference proteome</keyword>